<name>A0A8J2KGR3_9HEXA</name>
<dbReference type="EMBL" id="CAJVCH010275899">
    <property type="protein sequence ID" value="CAG7734761.1"/>
    <property type="molecule type" value="Genomic_DNA"/>
</dbReference>
<evidence type="ECO:0000313" key="2">
    <source>
        <dbReference type="Proteomes" id="UP000708208"/>
    </source>
</evidence>
<reference evidence="1" key="1">
    <citation type="submission" date="2021-06" db="EMBL/GenBank/DDBJ databases">
        <authorList>
            <person name="Hodson N. C."/>
            <person name="Mongue J. A."/>
            <person name="Jaron S. K."/>
        </authorList>
    </citation>
    <scope>NUCLEOTIDE SEQUENCE</scope>
</reference>
<organism evidence="1 2">
    <name type="scientific">Allacma fusca</name>
    <dbReference type="NCBI Taxonomy" id="39272"/>
    <lineage>
        <taxon>Eukaryota</taxon>
        <taxon>Metazoa</taxon>
        <taxon>Ecdysozoa</taxon>
        <taxon>Arthropoda</taxon>
        <taxon>Hexapoda</taxon>
        <taxon>Collembola</taxon>
        <taxon>Symphypleona</taxon>
        <taxon>Sminthuridae</taxon>
        <taxon>Allacma</taxon>
    </lineage>
</organism>
<sequence>IQGLEDMKWLGKCGTKRKMIEEKAKRRQWIKVDLKMGNGGRGLVEKGNDKVVEIYLLIGKTTWVG</sequence>
<dbReference type="Proteomes" id="UP000708208">
    <property type="component" value="Unassembled WGS sequence"/>
</dbReference>
<proteinExistence type="predicted"/>
<comment type="caution">
    <text evidence="1">The sequence shown here is derived from an EMBL/GenBank/DDBJ whole genome shotgun (WGS) entry which is preliminary data.</text>
</comment>
<feature type="non-terminal residue" evidence="1">
    <location>
        <position position="1"/>
    </location>
</feature>
<dbReference type="AlphaFoldDB" id="A0A8J2KGR3"/>
<accession>A0A8J2KGR3</accession>
<keyword evidence="2" id="KW-1185">Reference proteome</keyword>
<protein>
    <submittedName>
        <fullName evidence="1">Uncharacterized protein</fullName>
    </submittedName>
</protein>
<gene>
    <name evidence="1" type="ORF">AFUS01_LOCUS23131</name>
</gene>
<evidence type="ECO:0000313" key="1">
    <source>
        <dbReference type="EMBL" id="CAG7734761.1"/>
    </source>
</evidence>